<dbReference type="InterPro" id="IPR036086">
    <property type="entry name" value="ParB/Sulfiredoxin_sf"/>
</dbReference>
<dbReference type="NCBIfam" id="TIGR00180">
    <property type="entry name" value="parB_part"/>
    <property type="match status" value="1"/>
</dbReference>
<dbReference type="KEGG" id="cfem:HCR03_04495"/>
<dbReference type="Gene3D" id="3.90.1530.30">
    <property type="match status" value="1"/>
</dbReference>
<reference evidence="5 6" key="1">
    <citation type="submission" date="2020-08" db="EMBL/GenBank/DDBJ databases">
        <title>The isolate Caproiciproducens sp. 7D4C2 produces n-caproate at mildly acidic conditions from hexoses: genome and rBOX comparison with related strains and chain-elongating bacteria.</title>
        <authorList>
            <person name="Esquivel-Elizondo S."/>
            <person name="Bagci C."/>
            <person name="Temovska M."/>
            <person name="Jeon B.S."/>
            <person name="Bessarab I."/>
            <person name="Williams R.B.H."/>
            <person name="Huson D.H."/>
            <person name="Angenent L.T."/>
        </authorList>
    </citation>
    <scope>NUCLEOTIDE SEQUENCE [LARGE SCALE GENOMIC DNA]</scope>
    <source>
        <strain evidence="5 6">7D4C2</strain>
    </source>
</reference>
<dbReference type="GO" id="GO:0005694">
    <property type="term" value="C:chromosome"/>
    <property type="evidence" value="ECO:0007669"/>
    <property type="project" value="TreeGrafter"/>
</dbReference>
<evidence type="ECO:0000259" key="4">
    <source>
        <dbReference type="SMART" id="SM00470"/>
    </source>
</evidence>
<dbReference type="SUPFAM" id="SSF109709">
    <property type="entry name" value="KorB DNA-binding domain-like"/>
    <property type="match status" value="1"/>
</dbReference>
<organism evidence="5 6">
    <name type="scientific">Caproicibacter fermentans</name>
    <dbReference type="NCBI Taxonomy" id="2576756"/>
    <lineage>
        <taxon>Bacteria</taxon>
        <taxon>Bacillati</taxon>
        <taxon>Bacillota</taxon>
        <taxon>Clostridia</taxon>
        <taxon>Eubacteriales</taxon>
        <taxon>Acutalibacteraceae</taxon>
        <taxon>Caproicibacter</taxon>
    </lineage>
</organism>
<dbReference type="InterPro" id="IPR050336">
    <property type="entry name" value="Chromosome_partition/occlusion"/>
</dbReference>
<dbReference type="InterPro" id="IPR041468">
    <property type="entry name" value="HTH_ParB/Spo0J"/>
</dbReference>
<evidence type="ECO:0000256" key="3">
    <source>
        <dbReference type="SAM" id="MobiDB-lite"/>
    </source>
</evidence>
<accession>A0A7G8TD36</accession>
<comment type="similarity">
    <text evidence="1">Belongs to the ParB family.</text>
</comment>
<dbReference type="InterPro" id="IPR003115">
    <property type="entry name" value="ParB_N"/>
</dbReference>
<gene>
    <name evidence="5" type="ORF">HCR03_04495</name>
</gene>
<protein>
    <submittedName>
        <fullName evidence="5">ParB/RepB/Spo0J family partition protein</fullName>
    </submittedName>
</protein>
<sequence>MNGLKSDAARKIHIASVDDIFGIDKGPVKMNGVQDIPLTELHPFKNHPFQVRDDDEMQKLVDSVREHGVLMPGIARLRNEGGYEIIAGHRRKHASELAGCATMPFIVESYDDDAATIIMVDTNIQREDLLPSERAFSYKMKLDAMKRQAGRPSKDNVSQVGTQKRSDQIMAEEIGQSRNQIQRYIRLTELLPDLLKLVDEKKFSFNPAVEVSYLHSDEQRQLLEVMRENDCTPSIKQAKRLKELSQSGSLDLSTINVVMTEGKADPIKVTLPGKKLKQYFPVDYTPAQMEDVILKLLQNWKLSGGQ</sequence>
<feature type="domain" description="ParB-like N-terminal" evidence="4">
    <location>
        <begin position="34"/>
        <end position="124"/>
    </location>
</feature>
<evidence type="ECO:0000313" key="6">
    <source>
        <dbReference type="Proteomes" id="UP000515909"/>
    </source>
</evidence>
<feature type="region of interest" description="Disordered" evidence="3">
    <location>
        <begin position="147"/>
        <end position="166"/>
    </location>
</feature>
<evidence type="ECO:0000256" key="2">
    <source>
        <dbReference type="ARBA" id="ARBA00022829"/>
    </source>
</evidence>
<dbReference type="AlphaFoldDB" id="A0A7G8TD36"/>
<dbReference type="EMBL" id="CP060286">
    <property type="protein sequence ID" value="QNK41527.1"/>
    <property type="molecule type" value="Genomic_DNA"/>
</dbReference>
<dbReference type="RefSeq" id="WP_187036821.1">
    <property type="nucleotide sequence ID" value="NZ_CP060286.1"/>
</dbReference>
<dbReference type="PANTHER" id="PTHR33375">
    <property type="entry name" value="CHROMOSOME-PARTITIONING PROTEIN PARB-RELATED"/>
    <property type="match status" value="1"/>
</dbReference>
<name>A0A7G8TD36_9FIRM</name>
<dbReference type="SUPFAM" id="SSF110849">
    <property type="entry name" value="ParB/Sulfiredoxin"/>
    <property type="match status" value="1"/>
</dbReference>
<dbReference type="PANTHER" id="PTHR33375:SF1">
    <property type="entry name" value="CHROMOSOME-PARTITIONING PROTEIN PARB-RELATED"/>
    <property type="match status" value="1"/>
</dbReference>
<keyword evidence="2" id="KW-0159">Chromosome partition</keyword>
<dbReference type="CDD" id="cd16407">
    <property type="entry name" value="ParB_N_like"/>
    <property type="match status" value="1"/>
</dbReference>
<evidence type="ECO:0000256" key="1">
    <source>
        <dbReference type="ARBA" id="ARBA00006295"/>
    </source>
</evidence>
<dbReference type="Pfam" id="PF17762">
    <property type="entry name" value="HTH_ParB"/>
    <property type="match status" value="1"/>
</dbReference>
<dbReference type="SMART" id="SM00470">
    <property type="entry name" value="ParB"/>
    <property type="match status" value="1"/>
</dbReference>
<dbReference type="Proteomes" id="UP000515909">
    <property type="component" value="Chromosome"/>
</dbReference>
<proteinExistence type="inferred from homology"/>
<dbReference type="InterPro" id="IPR004437">
    <property type="entry name" value="ParB/RepB/Spo0J"/>
</dbReference>
<dbReference type="Pfam" id="PF02195">
    <property type="entry name" value="ParB_N"/>
    <property type="match status" value="1"/>
</dbReference>
<dbReference type="GO" id="GO:0003677">
    <property type="term" value="F:DNA binding"/>
    <property type="evidence" value="ECO:0007669"/>
    <property type="project" value="InterPro"/>
</dbReference>
<evidence type="ECO:0000313" key="5">
    <source>
        <dbReference type="EMBL" id="QNK41527.1"/>
    </source>
</evidence>
<dbReference type="GO" id="GO:0007059">
    <property type="term" value="P:chromosome segregation"/>
    <property type="evidence" value="ECO:0007669"/>
    <property type="project" value="UniProtKB-KW"/>
</dbReference>
<dbReference type="Gene3D" id="1.10.10.2830">
    <property type="match status" value="1"/>
</dbReference>